<protein>
    <recommendedName>
        <fullName evidence="4">Right handed beta helix domain-containing protein</fullName>
    </recommendedName>
</protein>
<dbReference type="PANTHER" id="PTHR36453:SF1">
    <property type="entry name" value="RIGHT HANDED BETA HELIX DOMAIN-CONTAINING PROTEIN"/>
    <property type="match status" value="1"/>
</dbReference>
<keyword evidence="1" id="KW-0732">Signal</keyword>
<dbReference type="SUPFAM" id="SSF51126">
    <property type="entry name" value="Pectin lyase-like"/>
    <property type="match status" value="1"/>
</dbReference>
<dbReference type="InterPro" id="IPR006626">
    <property type="entry name" value="PbH1"/>
</dbReference>
<dbReference type="Gene3D" id="2.160.20.10">
    <property type="entry name" value="Single-stranded right-handed beta-helix, Pectin lyase-like"/>
    <property type="match status" value="2"/>
</dbReference>
<dbReference type="OrthoDB" id="9791852at2"/>
<reference evidence="3" key="1">
    <citation type="submission" date="2017-02" db="EMBL/GenBank/DDBJ databases">
        <title>Comparative genomics and description of representatives of a novel lineage of planctomycetes thriving in anoxic sediments.</title>
        <authorList>
            <person name="Spring S."/>
            <person name="Bunk B."/>
            <person name="Sproer C."/>
        </authorList>
    </citation>
    <scope>NUCLEOTIDE SEQUENCE [LARGE SCALE GENOMIC DNA]</scope>
    <source>
        <strain evidence="3">SM-Chi-D1</strain>
    </source>
</reference>
<organism evidence="2 3">
    <name type="scientific">Limihaloglobus sulfuriphilus</name>
    <dbReference type="NCBI Taxonomy" id="1851148"/>
    <lineage>
        <taxon>Bacteria</taxon>
        <taxon>Pseudomonadati</taxon>
        <taxon>Planctomycetota</taxon>
        <taxon>Phycisphaerae</taxon>
        <taxon>Sedimentisphaerales</taxon>
        <taxon>Sedimentisphaeraceae</taxon>
        <taxon>Limihaloglobus</taxon>
    </lineage>
</organism>
<evidence type="ECO:0000256" key="1">
    <source>
        <dbReference type="SAM" id="SignalP"/>
    </source>
</evidence>
<dbReference type="AlphaFoldDB" id="A0A1Q2MEU1"/>
<dbReference type="SMART" id="SM00710">
    <property type="entry name" value="PbH1"/>
    <property type="match status" value="2"/>
</dbReference>
<sequence>MMSLKSIAQITAILISAAACFGQDFYVSTSGSDENPGSREKPFLTIARARDAVRELIPQMDQDITVHAAAGDYILDEAIVFTDRDSGNNGYKVYYRSSGGPGKARLLGGRRLTGWSKVDDNIWKINLPDIQSCHTLYENGKRIRKARYPNYEFEPDFPTAAGVYLKSVTGSTKQQATPTESWIIAVQEDLDKVPDDFGTMKINIFPWGKCDWHRWICSVTAIDRSTAKITFNNDRDDTPMVPSYGEPKGDRARARYFLEEHRAFLDAPGEFYFDTTEKVLYLIPQSKAHPDKLSIVLPVLDDIIRFEGSSMTSLVHDIEIDGLAFEYSKAISPTRFWWAQEWGYTDHALVWMNNAERITLRNCHLKNSGRNGIMIVGQNSHHLVSGCWIEQMGVNGITLSNWSAPVMEQSDDAARRYILFCFFEVLTARNYFT</sequence>
<gene>
    <name evidence="2" type="ORF">SMSP2_01556</name>
</gene>
<dbReference type="PANTHER" id="PTHR36453">
    <property type="entry name" value="SECRETED PROTEIN-RELATED"/>
    <property type="match status" value="1"/>
</dbReference>
<dbReference type="KEGG" id="pbas:SMSP2_01556"/>
<evidence type="ECO:0008006" key="4">
    <source>
        <dbReference type="Google" id="ProtNLM"/>
    </source>
</evidence>
<dbReference type="STRING" id="1851148.SMSP2_01556"/>
<proteinExistence type="predicted"/>
<evidence type="ECO:0000313" key="3">
    <source>
        <dbReference type="Proteomes" id="UP000188181"/>
    </source>
</evidence>
<accession>A0A1Q2MEU1</accession>
<dbReference type="InterPro" id="IPR012334">
    <property type="entry name" value="Pectin_lyas_fold"/>
</dbReference>
<feature type="chain" id="PRO_5012930423" description="Right handed beta helix domain-containing protein" evidence="1">
    <location>
        <begin position="22"/>
        <end position="433"/>
    </location>
</feature>
<dbReference type="RefSeq" id="WP_146683392.1">
    <property type="nucleotide sequence ID" value="NZ_CP019646.1"/>
</dbReference>
<keyword evidence="3" id="KW-1185">Reference proteome</keyword>
<name>A0A1Q2MEU1_9BACT</name>
<dbReference type="PROSITE" id="PS51257">
    <property type="entry name" value="PROKAR_LIPOPROTEIN"/>
    <property type="match status" value="1"/>
</dbReference>
<dbReference type="Proteomes" id="UP000188181">
    <property type="component" value="Chromosome"/>
</dbReference>
<dbReference type="EMBL" id="CP019646">
    <property type="protein sequence ID" value="AQQ71190.1"/>
    <property type="molecule type" value="Genomic_DNA"/>
</dbReference>
<feature type="signal peptide" evidence="1">
    <location>
        <begin position="1"/>
        <end position="21"/>
    </location>
</feature>
<dbReference type="InterPro" id="IPR011050">
    <property type="entry name" value="Pectin_lyase_fold/virulence"/>
</dbReference>
<evidence type="ECO:0000313" key="2">
    <source>
        <dbReference type="EMBL" id="AQQ71190.1"/>
    </source>
</evidence>